<reference evidence="4 5" key="1">
    <citation type="submission" date="2015-08" db="EMBL/GenBank/DDBJ databases">
        <title>Complete genome sequence of Sulfurifustis variabilis.</title>
        <authorList>
            <person name="Miura A."/>
            <person name="Kojima H."/>
            <person name="Fukui M."/>
        </authorList>
    </citation>
    <scope>NUCLEOTIDE SEQUENCE [LARGE SCALE GENOMIC DNA]</scope>
    <source>
        <strain evidence="5">skN76</strain>
    </source>
</reference>
<comment type="pathway">
    <text evidence="1">Phospholipid metabolism; phosphatidylglycerol biosynthesis; phosphatidylglycerol from CDP-diacylglycerol: step 2/2.</text>
</comment>
<feature type="transmembrane region" description="Helical" evidence="2">
    <location>
        <begin position="12"/>
        <end position="29"/>
    </location>
</feature>
<dbReference type="Pfam" id="PF04608">
    <property type="entry name" value="PgpA"/>
    <property type="match status" value="1"/>
</dbReference>
<keyword evidence="2" id="KW-1133">Transmembrane helix</keyword>
<dbReference type="GO" id="GO:0006655">
    <property type="term" value="P:phosphatidylglycerol biosynthetic process"/>
    <property type="evidence" value="ECO:0007669"/>
    <property type="project" value="UniProtKB-UniPathway"/>
</dbReference>
<proteinExistence type="predicted"/>
<dbReference type="PIRSF" id="PIRSF006162">
    <property type="entry name" value="PgpA"/>
    <property type="match status" value="1"/>
</dbReference>
<comment type="catalytic activity">
    <reaction evidence="1">
        <text>a 1,2-diacyl-sn-glycero-3-phospho-(1'-sn-glycero-3'-phosphate) + H2O = a 1,2-diacyl-sn-glycero-3-phospho-(1'-sn-glycerol) + phosphate</text>
        <dbReference type="Rhea" id="RHEA:33751"/>
        <dbReference type="ChEBI" id="CHEBI:15377"/>
        <dbReference type="ChEBI" id="CHEBI:43474"/>
        <dbReference type="ChEBI" id="CHEBI:60110"/>
        <dbReference type="ChEBI" id="CHEBI:64716"/>
        <dbReference type="EC" id="3.1.3.27"/>
    </reaction>
</comment>
<dbReference type="InterPro" id="IPR026037">
    <property type="entry name" value="PgpA"/>
</dbReference>
<dbReference type="GO" id="GO:0005886">
    <property type="term" value="C:plasma membrane"/>
    <property type="evidence" value="ECO:0007669"/>
    <property type="project" value="UniProtKB-SubCell"/>
</dbReference>
<feature type="transmembrane region" description="Helical" evidence="2">
    <location>
        <begin position="71"/>
        <end position="95"/>
    </location>
</feature>
<dbReference type="SUPFAM" id="SSF101307">
    <property type="entry name" value="YutG-like"/>
    <property type="match status" value="1"/>
</dbReference>
<keyword evidence="1" id="KW-0595">Phospholipid degradation</keyword>
<comment type="subcellular location">
    <subcellularLocation>
        <location evidence="1">Cell inner membrane</location>
        <topology evidence="1">Multi-pass membrane protein</topology>
    </subcellularLocation>
</comment>
<keyword evidence="1" id="KW-1208">Phospholipid metabolism</keyword>
<gene>
    <name evidence="4" type="ORF">SVA_1436</name>
</gene>
<dbReference type="Proteomes" id="UP000218899">
    <property type="component" value="Chromosome"/>
</dbReference>
<protein>
    <recommendedName>
        <fullName evidence="1">Phosphatidylglycerophosphatase A</fullName>
        <ecNumber evidence="1">3.1.3.27</ecNumber>
    </recommendedName>
    <alternativeName>
        <fullName evidence="1">Phosphatidylglycerolphosphate phosphatase A</fullName>
    </alternativeName>
</protein>
<dbReference type="EC" id="3.1.3.27" evidence="1"/>
<sequence>MATGFGVGKVGFAPGTFGTLLGVPVYLVLMQAAAGVYLLALALLLAFAVWVCGIAERGLPHDDASIVLDEIVGYLITMYAAPVGWVWVIAGFLWFRLFDIWKPFPIGRIDRSLPGGFGTVLDDAAAGVYAWAGLQATALLIGAPTLVP</sequence>
<keyword evidence="1" id="KW-0479">Metal-binding</keyword>
<comment type="cofactor">
    <cofactor evidence="1">
        <name>Mg(2+)</name>
        <dbReference type="ChEBI" id="CHEBI:18420"/>
    </cofactor>
</comment>
<accession>A0A1B4VBH6</accession>
<dbReference type="RefSeq" id="WP_197703404.1">
    <property type="nucleotide sequence ID" value="NZ_AP014936.1"/>
</dbReference>
<dbReference type="UniPathway" id="UPA00084">
    <property type="reaction ID" value="UER00504"/>
</dbReference>
<name>A0A1B4VBH6_9GAMM</name>
<dbReference type="GO" id="GO:0046872">
    <property type="term" value="F:metal ion binding"/>
    <property type="evidence" value="ECO:0007669"/>
    <property type="project" value="UniProtKB-KW"/>
</dbReference>
<dbReference type="PANTHER" id="PTHR36305">
    <property type="entry name" value="PHOSPHATIDYLGLYCEROPHOSPHATASE A"/>
    <property type="match status" value="1"/>
</dbReference>
<evidence type="ECO:0000256" key="1">
    <source>
        <dbReference type="PIRNR" id="PIRNR006162"/>
    </source>
</evidence>
<feature type="transmembrane region" description="Helical" evidence="2">
    <location>
        <begin position="36"/>
        <end position="59"/>
    </location>
</feature>
<keyword evidence="1" id="KW-0443">Lipid metabolism</keyword>
<keyword evidence="1" id="KW-0442">Lipid degradation</keyword>
<keyword evidence="5" id="KW-1185">Reference proteome</keyword>
<keyword evidence="1" id="KW-0460">Magnesium</keyword>
<dbReference type="PANTHER" id="PTHR36305:SF1">
    <property type="entry name" value="PHOSPHATIDYLGLYCEROPHOSPHATASE A"/>
    <property type="match status" value="1"/>
</dbReference>
<dbReference type="GO" id="GO:0008962">
    <property type="term" value="F:phosphatidylglycerophosphatase activity"/>
    <property type="evidence" value="ECO:0007669"/>
    <property type="project" value="UniProtKB-EC"/>
</dbReference>
<evidence type="ECO:0000259" key="3">
    <source>
        <dbReference type="Pfam" id="PF04608"/>
    </source>
</evidence>
<keyword evidence="1" id="KW-0378">Hydrolase</keyword>
<dbReference type="GO" id="GO:0009395">
    <property type="term" value="P:phospholipid catabolic process"/>
    <property type="evidence" value="ECO:0007669"/>
    <property type="project" value="UniProtKB-KW"/>
</dbReference>
<evidence type="ECO:0000313" key="5">
    <source>
        <dbReference type="Proteomes" id="UP000218899"/>
    </source>
</evidence>
<dbReference type="KEGG" id="sva:SVA_1436"/>
<feature type="domain" description="YutG/PgpA" evidence="3">
    <location>
        <begin position="1"/>
        <end position="136"/>
    </location>
</feature>
<organism evidence="4 5">
    <name type="scientific">Sulfurifustis variabilis</name>
    <dbReference type="NCBI Taxonomy" id="1675686"/>
    <lineage>
        <taxon>Bacteria</taxon>
        <taxon>Pseudomonadati</taxon>
        <taxon>Pseudomonadota</taxon>
        <taxon>Gammaproteobacteria</taxon>
        <taxon>Acidiferrobacterales</taxon>
        <taxon>Acidiferrobacteraceae</taxon>
        <taxon>Sulfurifustis</taxon>
    </lineage>
</organism>
<dbReference type="CDD" id="cd06971">
    <property type="entry name" value="PgpA"/>
    <property type="match status" value="1"/>
</dbReference>
<keyword evidence="1" id="KW-0997">Cell inner membrane</keyword>
<evidence type="ECO:0000313" key="4">
    <source>
        <dbReference type="EMBL" id="BAU48001.1"/>
    </source>
</evidence>
<keyword evidence="1 2" id="KW-0812">Transmembrane</keyword>
<keyword evidence="1 2" id="KW-0472">Membrane</keyword>
<evidence type="ECO:0000256" key="2">
    <source>
        <dbReference type="SAM" id="Phobius"/>
    </source>
</evidence>
<dbReference type="InterPro" id="IPR036681">
    <property type="entry name" value="PgpA-like_sf"/>
</dbReference>
<keyword evidence="1" id="KW-1003">Cell membrane</keyword>
<dbReference type="EMBL" id="AP014936">
    <property type="protein sequence ID" value="BAU48001.1"/>
    <property type="molecule type" value="Genomic_DNA"/>
</dbReference>
<comment type="function">
    <text evidence="1">Lipid phosphatase which dephosphorylates phosphatidylglycerophosphate (PGP) to phosphatidylglycerol (PG).</text>
</comment>
<dbReference type="AlphaFoldDB" id="A0A1B4VBH6"/>
<dbReference type="InterPro" id="IPR007686">
    <property type="entry name" value="YutG/PgpA"/>
</dbReference>